<dbReference type="EMBL" id="JBHSOK010000008">
    <property type="protein sequence ID" value="MFC5680875.1"/>
    <property type="molecule type" value="Genomic_DNA"/>
</dbReference>
<protein>
    <submittedName>
        <fullName evidence="1">Uncharacterized protein</fullName>
    </submittedName>
</protein>
<evidence type="ECO:0000313" key="2">
    <source>
        <dbReference type="Proteomes" id="UP001596069"/>
    </source>
</evidence>
<name>A0ABW0Y216_9STRE</name>
<sequence length="258" mass="29781">MKSNENEKNQTSVGITLTSRHEISSDSDKSAWDFYLKYYGESLYKEGKKFLFSNKVESIEVNGDVSFNIDSTVFNKGTKLYESILKETNISEGLKDSLGVMRYSPMNISIMPKTGGLNIIKKSLGNDRFDTFAYFINQYYEGFKTPIINAGSLTMGIGNRLFLEKFLDSYKTAGEFFEDIYGIDETFVSELIESGKSLIINREDYCNYMKLACKYWELRLKQKKIKNYIDSSMIKNYQNHLNTILNEIEILENSINKQ</sequence>
<gene>
    <name evidence="1" type="ORF">ACFPTW_06215</name>
</gene>
<organism evidence="1 2">
    <name type="scientific">Streptococcus downii</name>
    <dbReference type="NCBI Taxonomy" id="1968889"/>
    <lineage>
        <taxon>Bacteria</taxon>
        <taxon>Bacillati</taxon>
        <taxon>Bacillota</taxon>
        <taxon>Bacilli</taxon>
        <taxon>Lactobacillales</taxon>
        <taxon>Streptococcaceae</taxon>
        <taxon>Streptococcus</taxon>
    </lineage>
</organism>
<reference evidence="2" key="1">
    <citation type="journal article" date="2019" name="Int. J. Syst. Evol. Microbiol.">
        <title>The Global Catalogue of Microorganisms (GCM) 10K type strain sequencing project: providing services to taxonomists for standard genome sequencing and annotation.</title>
        <authorList>
            <consortium name="The Broad Institute Genomics Platform"/>
            <consortium name="The Broad Institute Genome Sequencing Center for Infectious Disease"/>
            <person name="Wu L."/>
            <person name="Ma J."/>
        </authorList>
    </citation>
    <scope>NUCLEOTIDE SEQUENCE [LARGE SCALE GENOMIC DNA]</scope>
    <source>
        <strain evidence="2">FCH23</strain>
    </source>
</reference>
<keyword evidence="2" id="KW-1185">Reference proteome</keyword>
<evidence type="ECO:0000313" key="1">
    <source>
        <dbReference type="EMBL" id="MFC5680875.1"/>
    </source>
</evidence>
<dbReference type="RefSeq" id="WP_000840048.1">
    <property type="nucleotide sequence ID" value="NZ_JBHSOK010000008.1"/>
</dbReference>
<comment type="caution">
    <text evidence="1">The sequence shown here is derived from an EMBL/GenBank/DDBJ whole genome shotgun (WGS) entry which is preliminary data.</text>
</comment>
<dbReference type="Proteomes" id="UP001596069">
    <property type="component" value="Unassembled WGS sequence"/>
</dbReference>
<accession>A0ABW0Y216</accession>
<proteinExistence type="predicted"/>